<sequence>MRVRGHLGKDTIGIFNGAGVLRQAREGRREIAGAIRCSDEASPPTSERTDTTDNALQDREILLSDINNMIEACGRLTAEIAGEVARMQAEDLEMERLDACRVGLQGLVLYALQTASSMAGNALSRPDLRTLISNWWIVEIDYGWEDLSKALPLTTDDRSVAFYRLIGPALSKKVYDALVVIACQQCGPAVAAFQAAERLSSAEGPQVKSFVHNGVELCAPRRESVQAVLQQVADEDVVKAVLELLPKSSFCGESFTMEEAAAELRERLEASGN</sequence>
<dbReference type="AlphaFoldDB" id="A0A061B6M7"/>
<gene>
    <name evidence="1" type="ORF">RHTO0S_07e00694g</name>
</gene>
<organism evidence="1">
    <name type="scientific">Rhodotorula toruloides</name>
    <name type="common">Yeast</name>
    <name type="synonym">Rhodosporidium toruloides</name>
    <dbReference type="NCBI Taxonomy" id="5286"/>
    <lineage>
        <taxon>Eukaryota</taxon>
        <taxon>Fungi</taxon>
        <taxon>Dikarya</taxon>
        <taxon>Basidiomycota</taxon>
        <taxon>Pucciniomycotina</taxon>
        <taxon>Microbotryomycetes</taxon>
        <taxon>Sporidiobolales</taxon>
        <taxon>Sporidiobolaceae</taxon>
        <taxon>Rhodotorula</taxon>
    </lineage>
</organism>
<accession>A0A061B6M7</accession>
<protein>
    <submittedName>
        <fullName evidence="1">RHTO0S07e00694g1_1</fullName>
    </submittedName>
</protein>
<reference evidence="1" key="1">
    <citation type="journal article" date="2014" name="Genome Announc.">
        <title>Draft genome sequence of Rhodosporidium toruloides CECT1137, an oleaginous yeast of biotechnological interest.</title>
        <authorList>
            <person name="Morin N."/>
            <person name="Calcas X."/>
            <person name="Devillers H."/>
            <person name="Durrens P."/>
            <person name="Sherman D.J."/>
            <person name="Nicaud J.-M."/>
            <person name="Neuveglise C."/>
        </authorList>
    </citation>
    <scope>NUCLEOTIDE SEQUENCE</scope>
    <source>
        <strain evidence="1">CECT1137</strain>
    </source>
</reference>
<dbReference type="OrthoDB" id="10468399at2759"/>
<proteinExistence type="predicted"/>
<name>A0A061B6M7_RHOTO</name>
<evidence type="ECO:0000313" key="1">
    <source>
        <dbReference type="EMBL" id="CDR42537.1"/>
    </source>
</evidence>
<dbReference type="EMBL" id="LK052942">
    <property type="protein sequence ID" value="CDR42537.1"/>
    <property type="molecule type" value="Genomic_DNA"/>
</dbReference>